<reference evidence="1 2" key="1">
    <citation type="journal article" date="2024" name="G3 (Bethesda)">
        <title>Genome assembly of Hibiscus sabdariffa L. provides insights into metabolisms of medicinal natural products.</title>
        <authorList>
            <person name="Kim T."/>
        </authorList>
    </citation>
    <scope>NUCLEOTIDE SEQUENCE [LARGE SCALE GENOMIC DNA]</scope>
    <source>
        <strain evidence="1">TK-2024</strain>
        <tissue evidence="1">Old leaves</tissue>
    </source>
</reference>
<organism evidence="1 2">
    <name type="scientific">Hibiscus sabdariffa</name>
    <name type="common">roselle</name>
    <dbReference type="NCBI Taxonomy" id="183260"/>
    <lineage>
        <taxon>Eukaryota</taxon>
        <taxon>Viridiplantae</taxon>
        <taxon>Streptophyta</taxon>
        <taxon>Embryophyta</taxon>
        <taxon>Tracheophyta</taxon>
        <taxon>Spermatophyta</taxon>
        <taxon>Magnoliopsida</taxon>
        <taxon>eudicotyledons</taxon>
        <taxon>Gunneridae</taxon>
        <taxon>Pentapetalae</taxon>
        <taxon>rosids</taxon>
        <taxon>malvids</taxon>
        <taxon>Malvales</taxon>
        <taxon>Malvaceae</taxon>
        <taxon>Malvoideae</taxon>
        <taxon>Hibiscus</taxon>
    </lineage>
</organism>
<protein>
    <recommendedName>
        <fullName evidence="3">Reverse transcriptase zinc-binding domain-containing protein</fullName>
    </recommendedName>
</protein>
<accession>A0ABR2D7K1</accession>
<sequence>MLTILPINLFGECLLRTRSAFALRMNRWYAPLEMLSPLAGRVSGLCLCCNDCVFSYGYRSRTDAETTVHALRDCRSANAIWSFLLPHACRVDFFRTNLQDWLCSNLAADFSHPSWDLNWSILFASTLWQIWCMRNNWVFNDVQVSQESILHKSISWARYYSESCVFNERVQSDTGLTSPIHWQRPEEGFDVNALVLADAMAKFDSANGLSLFAVPPSPLQPFLDSAVSTLMY</sequence>
<gene>
    <name evidence="1" type="ORF">V6N12_013212</name>
</gene>
<dbReference type="EMBL" id="JBBPBM010000035">
    <property type="protein sequence ID" value="KAK8530710.1"/>
    <property type="molecule type" value="Genomic_DNA"/>
</dbReference>
<proteinExistence type="predicted"/>
<evidence type="ECO:0008006" key="3">
    <source>
        <dbReference type="Google" id="ProtNLM"/>
    </source>
</evidence>
<evidence type="ECO:0000313" key="1">
    <source>
        <dbReference type="EMBL" id="KAK8530710.1"/>
    </source>
</evidence>
<dbReference type="Proteomes" id="UP001472677">
    <property type="component" value="Unassembled WGS sequence"/>
</dbReference>
<keyword evidence="2" id="KW-1185">Reference proteome</keyword>
<evidence type="ECO:0000313" key="2">
    <source>
        <dbReference type="Proteomes" id="UP001472677"/>
    </source>
</evidence>
<name>A0ABR2D7K1_9ROSI</name>
<comment type="caution">
    <text evidence="1">The sequence shown here is derived from an EMBL/GenBank/DDBJ whole genome shotgun (WGS) entry which is preliminary data.</text>
</comment>